<evidence type="ECO:0000313" key="6">
    <source>
        <dbReference type="Proteomes" id="UP000693970"/>
    </source>
</evidence>
<evidence type="ECO:0000256" key="2">
    <source>
        <dbReference type="SAM" id="Coils"/>
    </source>
</evidence>
<dbReference type="InterPro" id="IPR038729">
    <property type="entry name" value="Rad50/SbcC_AAA"/>
</dbReference>
<reference evidence="5" key="2">
    <citation type="submission" date="2021-04" db="EMBL/GenBank/DDBJ databases">
        <authorList>
            <person name="Podell S."/>
        </authorList>
    </citation>
    <scope>NUCLEOTIDE SEQUENCE</scope>
    <source>
        <strain evidence="5">Hildebrandi</strain>
    </source>
</reference>
<dbReference type="OrthoDB" id="10254973at2759"/>
<dbReference type="GO" id="GO:0005634">
    <property type="term" value="C:nucleus"/>
    <property type="evidence" value="ECO:0007669"/>
    <property type="project" value="TreeGrafter"/>
</dbReference>
<keyword evidence="1 2" id="KW-0175">Coiled coil</keyword>
<dbReference type="PANTHER" id="PTHR45916">
    <property type="entry name" value="STRUCTURAL MAINTENANCE OF CHROMOSOMES PROTEIN 5"/>
    <property type="match status" value="1"/>
</dbReference>
<dbReference type="Pfam" id="PF13476">
    <property type="entry name" value="AAA_23"/>
    <property type="match status" value="1"/>
</dbReference>
<proteinExistence type="predicted"/>
<dbReference type="AlphaFoldDB" id="A0A9K3PLK6"/>
<comment type="caution">
    <text evidence="5">The sequence shown here is derived from an EMBL/GenBank/DDBJ whole genome shotgun (WGS) entry which is preliminary data.</text>
</comment>
<dbReference type="Proteomes" id="UP000693970">
    <property type="component" value="Unassembled WGS sequence"/>
</dbReference>
<organism evidence="5 6">
    <name type="scientific">Nitzschia inconspicua</name>
    <dbReference type="NCBI Taxonomy" id="303405"/>
    <lineage>
        <taxon>Eukaryota</taxon>
        <taxon>Sar</taxon>
        <taxon>Stramenopiles</taxon>
        <taxon>Ochrophyta</taxon>
        <taxon>Bacillariophyta</taxon>
        <taxon>Bacillariophyceae</taxon>
        <taxon>Bacillariophycidae</taxon>
        <taxon>Bacillariales</taxon>
        <taxon>Bacillariaceae</taxon>
        <taxon>Nitzschia</taxon>
    </lineage>
</organism>
<feature type="domain" description="Rad50/SbcC-type AAA" evidence="4">
    <location>
        <begin position="32"/>
        <end position="250"/>
    </location>
</feature>
<dbReference type="GO" id="GO:0003697">
    <property type="term" value="F:single-stranded DNA binding"/>
    <property type="evidence" value="ECO:0007669"/>
    <property type="project" value="TreeGrafter"/>
</dbReference>
<accession>A0A9K3PLK6</accession>
<feature type="coiled-coil region" evidence="2">
    <location>
        <begin position="673"/>
        <end position="738"/>
    </location>
</feature>
<dbReference type="GO" id="GO:0000724">
    <property type="term" value="P:double-strand break repair via homologous recombination"/>
    <property type="evidence" value="ECO:0007669"/>
    <property type="project" value="TreeGrafter"/>
</dbReference>
<name>A0A9K3PLK6_9STRA</name>
<gene>
    <name evidence="5" type="ORF">IV203_012081</name>
</gene>
<feature type="coiled-coil region" evidence="2">
    <location>
        <begin position="210"/>
        <end position="244"/>
    </location>
</feature>
<evidence type="ECO:0000259" key="4">
    <source>
        <dbReference type="Pfam" id="PF13476"/>
    </source>
</evidence>
<evidence type="ECO:0000256" key="1">
    <source>
        <dbReference type="ARBA" id="ARBA00023054"/>
    </source>
</evidence>
<dbReference type="GO" id="GO:0030915">
    <property type="term" value="C:Smc5-Smc6 complex"/>
    <property type="evidence" value="ECO:0007669"/>
    <property type="project" value="TreeGrafter"/>
</dbReference>
<feature type="coiled-coil region" evidence="2">
    <location>
        <begin position="853"/>
        <end position="911"/>
    </location>
</feature>
<reference evidence="5" key="1">
    <citation type="journal article" date="2021" name="Sci. Rep.">
        <title>Diploid genomic architecture of Nitzschia inconspicua, an elite biomass production diatom.</title>
        <authorList>
            <person name="Oliver A."/>
            <person name="Podell S."/>
            <person name="Pinowska A."/>
            <person name="Traller J.C."/>
            <person name="Smith S.R."/>
            <person name="McClure R."/>
            <person name="Beliaev A."/>
            <person name="Bohutskyi P."/>
            <person name="Hill E.A."/>
            <person name="Rabines A."/>
            <person name="Zheng H."/>
            <person name="Allen L.Z."/>
            <person name="Kuo A."/>
            <person name="Grigoriev I.V."/>
            <person name="Allen A.E."/>
            <person name="Hazlebeck D."/>
            <person name="Allen E.E."/>
        </authorList>
    </citation>
    <scope>NUCLEOTIDE SEQUENCE</scope>
    <source>
        <strain evidence="5">Hildebrandi</strain>
    </source>
</reference>
<sequence length="1112" mass="128005">MDSPRSDIEQMDQEEKEWLQIVGDYKHGSIKRVKLINFLTYTEVEFSPKPRLNMVVGPNGTGKSSILCAICLGLGGEPRLLGRATELETFIQTGQTEAFIELELANERGKDPVITRTIRNDGKNKSSFTWDGEVVSGKKVRERVAEEFQIQIDNLCTFLPQEKVGNFSGFDSKSLLLETEKTLSKNKNLYTTHLELIEMQEDLHGGDDQVEGLTQKVDQLEVELKRMEREVQRMEQLRLIEEQAELLKKKILWLKVDTMREECMLMKGEKDEKKKALEDVQELSAPLIEAHEEAKRKLANIKREFEKSEKRIKDHKTQMDRHKQKYEKHDDEIEEVLSAINTIENSRAELERRAQETRDRVAILQEQVDKMPSMDQLDADYHEAREVQKASLPAYNDKKRELDDLHRHEALIKEELGNVERKWHQLNDEKANRRRHVFQKAPEVKAAYEWIQQNRTVFRKEVIGPIACEVTPKSNNSAAYLEQHVPNAVLKSFVVQDKSDYDLLYKKVRVEMSIPINIITIDRIEPPKPRMYSEEILAILKRDHGVIGYLDESLGAPEVVVEALKSSASIDKVLVGNERTQGSMDNKNLAGFLSQPLNEGGRLRGYCIFTSQGGHSFKYTSQISNYSGKPSLRVDDIRPARWLTRGSSEEAKLSVERDLKDKRRQIEEIVPMLERTKGELEQVRLTSQEAQARLKDAHAFRVDAQKIINKLNASQRKLEAMEDELAKDDEEEKRTKVDQLNQRIHHSLKALKAHSDSYKLMLKATIETSGARLQVEAATIEERNCKDKLDESREKLEKAERDFRQVKARFSQMKEEYRALQDRAKTEAPLEDENGETPLKEKLQVDLAQYETVDHAEAALEEAEQKIRNTVADRNVARLYEAKQQELEAARDQLENLKKGKQTKMAAMSNKAEPWEEALNKFMGKIDSRFSRYMSDLGCVGEVRLRKGKPGAEKDEEEPRFEDYGVEIKVSFREGVKPTVLSARVQSGGERSVSTIMYLMALQDMMVSPFRCVDEINQGLDERNERLVFKRIVENSTKPPGSKGPTDHCGQYWLITPKLLPNLTDMEVEAMNVVCIFNGPYNLKRPTDWDVKRLVAMRKRRRLDEGGGDENE</sequence>
<evidence type="ECO:0000313" key="5">
    <source>
        <dbReference type="EMBL" id="KAG7349484.1"/>
    </source>
</evidence>
<keyword evidence="6" id="KW-1185">Reference proteome</keyword>
<protein>
    <submittedName>
        <fullName evidence="5">Chromosome segretation protein</fullName>
    </submittedName>
</protein>
<dbReference type="GO" id="GO:0016887">
    <property type="term" value="F:ATP hydrolysis activity"/>
    <property type="evidence" value="ECO:0007669"/>
    <property type="project" value="InterPro"/>
</dbReference>
<dbReference type="EMBL" id="JAGRRH010000019">
    <property type="protein sequence ID" value="KAG7349484.1"/>
    <property type="molecule type" value="Genomic_DNA"/>
</dbReference>
<feature type="coiled-coil region" evidence="2">
    <location>
        <begin position="775"/>
        <end position="823"/>
    </location>
</feature>
<feature type="region of interest" description="Disordered" evidence="3">
    <location>
        <begin position="309"/>
        <end position="328"/>
    </location>
</feature>
<dbReference type="PANTHER" id="PTHR45916:SF1">
    <property type="entry name" value="STRUCTURAL MAINTENANCE OF CHROMOSOMES PROTEIN 5"/>
    <property type="match status" value="1"/>
</dbReference>
<evidence type="ECO:0000256" key="3">
    <source>
        <dbReference type="SAM" id="MobiDB-lite"/>
    </source>
</evidence>